<dbReference type="RefSeq" id="XP_040625264.1">
    <property type="nucleotide sequence ID" value="XM_040773678.1"/>
</dbReference>
<keyword evidence="3" id="KW-1185">Reference proteome</keyword>
<dbReference type="PANTHER" id="PTHR47691:SF3">
    <property type="entry name" value="HTH-TYPE TRANSCRIPTIONAL REGULATOR RV0890C-RELATED"/>
    <property type="match status" value="1"/>
</dbReference>
<protein>
    <submittedName>
        <fullName evidence="2">TPR-like protein</fullName>
    </submittedName>
</protein>
<proteinExistence type="predicted"/>
<feature type="coiled-coil region" evidence="1">
    <location>
        <begin position="313"/>
        <end position="340"/>
    </location>
</feature>
<gene>
    <name evidence="2" type="ORF">DACRYDRAFT_24417</name>
</gene>
<sequence>MYNKAASNGLQTFGVARCQLRLGQIALKRREVPSAISHFGEARGIFQAFKFDPGTAEALEGLAFADWLRYKLPEARKHAEWSLKLREAQPDQLVISRSLMLLGDLDNTEFHVQEAEARYTRALEIRRGLATERPLAECLDSLSKLYAGRGELDRAELMLKESLKLKTDVDDEIGCAVTQFSLAKIACRRNQIPDGIQSMEKVLAAAREEGNKELSGSVLLFLGFVNRQLGKTELARNHLEEGTKIFLEELGHLKLLKLMAVAGLTILASIDVKENRLTKAEKWIHLAQDLADNTRSKPALQAVYAVRLELCSAQGNHREVEKMEKKIEQLKQETGNVLIEFSLRSFLRTFGWF</sequence>
<dbReference type="AlphaFoldDB" id="M5FXV1"/>
<dbReference type="SUPFAM" id="SSF48452">
    <property type="entry name" value="TPR-like"/>
    <property type="match status" value="2"/>
</dbReference>
<evidence type="ECO:0000256" key="1">
    <source>
        <dbReference type="SAM" id="Coils"/>
    </source>
</evidence>
<dbReference type="InterPro" id="IPR011990">
    <property type="entry name" value="TPR-like_helical_dom_sf"/>
</dbReference>
<dbReference type="EMBL" id="JH795873">
    <property type="protein sequence ID" value="EJT98366.1"/>
    <property type="molecule type" value="Genomic_DNA"/>
</dbReference>
<dbReference type="OrthoDB" id="5231159at2759"/>
<keyword evidence="1" id="KW-0175">Coiled coil</keyword>
<dbReference type="PANTHER" id="PTHR47691">
    <property type="entry name" value="REGULATOR-RELATED"/>
    <property type="match status" value="1"/>
</dbReference>
<reference evidence="2 3" key="1">
    <citation type="journal article" date="2012" name="Science">
        <title>The Paleozoic origin of enzymatic lignin decomposition reconstructed from 31 fungal genomes.</title>
        <authorList>
            <person name="Floudas D."/>
            <person name="Binder M."/>
            <person name="Riley R."/>
            <person name="Barry K."/>
            <person name="Blanchette R.A."/>
            <person name="Henrissat B."/>
            <person name="Martinez A.T."/>
            <person name="Otillar R."/>
            <person name="Spatafora J.W."/>
            <person name="Yadav J.S."/>
            <person name="Aerts A."/>
            <person name="Benoit I."/>
            <person name="Boyd A."/>
            <person name="Carlson A."/>
            <person name="Copeland A."/>
            <person name="Coutinho P.M."/>
            <person name="de Vries R.P."/>
            <person name="Ferreira P."/>
            <person name="Findley K."/>
            <person name="Foster B."/>
            <person name="Gaskell J."/>
            <person name="Glotzer D."/>
            <person name="Gorecki P."/>
            <person name="Heitman J."/>
            <person name="Hesse C."/>
            <person name="Hori C."/>
            <person name="Igarashi K."/>
            <person name="Jurgens J.A."/>
            <person name="Kallen N."/>
            <person name="Kersten P."/>
            <person name="Kohler A."/>
            <person name="Kuees U."/>
            <person name="Kumar T.K.A."/>
            <person name="Kuo A."/>
            <person name="LaButti K."/>
            <person name="Larrondo L.F."/>
            <person name="Lindquist E."/>
            <person name="Ling A."/>
            <person name="Lombard V."/>
            <person name="Lucas S."/>
            <person name="Lundell T."/>
            <person name="Martin R."/>
            <person name="McLaughlin D.J."/>
            <person name="Morgenstern I."/>
            <person name="Morin E."/>
            <person name="Murat C."/>
            <person name="Nagy L.G."/>
            <person name="Nolan M."/>
            <person name="Ohm R.A."/>
            <person name="Patyshakuliyeva A."/>
            <person name="Rokas A."/>
            <person name="Ruiz-Duenas F.J."/>
            <person name="Sabat G."/>
            <person name="Salamov A."/>
            <person name="Samejima M."/>
            <person name="Schmutz J."/>
            <person name="Slot J.C."/>
            <person name="St John F."/>
            <person name="Stenlid J."/>
            <person name="Sun H."/>
            <person name="Sun S."/>
            <person name="Syed K."/>
            <person name="Tsang A."/>
            <person name="Wiebenga A."/>
            <person name="Young D."/>
            <person name="Pisabarro A."/>
            <person name="Eastwood D.C."/>
            <person name="Martin F."/>
            <person name="Cullen D."/>
            <person name="Grigoriev I.V."/>
            <person name="Hibbett D.S."/>
        </authorList>
    </citation>
    <scope>NUCLEOTIDE SEQUENCE [LARGE SCALE GENOMIC DNA]</scope>
    <source>
        <strain evidence="2 3">DJM-731 SS1</strain>
    </source>
</reference>
<evidence type="ECO:0000313" key="2">
    <source>
        <dbReference type="EMBL" id="EJT98366.1"/>
    </source>
</evidence>
<dbReference type="Pfam" id="PF13374">
    <property type="entry name" value="TPR_10"/>
    <property type="match status" value="1"/>
</dbReference>
<dbReference type="HOGENOM" id="CLU_785323_0_0_1"/>
<dbReference type="STRING" id="1858805.M5FXV1"/>
<accession>M5FXV1</accession>
<dbReference type="InterPro" id="IPR019734">
    <property type="entry name" value="TPR_rpt"/>
</dbReference>
<name>M5FXV1_DACPD</name>
<dbReference type="Proteomes" id="UP000030653">
    <property type="component" value="Unassembled WGS sequence"/>
</dbReference>
<organism evidence="2 3">
    <name type="scientific">Dacryopinax primogenitus (strain DJM 731)</name>
    <name type="common">Brown rot fungus</name>
    <dbReference type="NCBI Taxonomy" id="1858805"/>
    <lineage>
        <taxon>Eukaryota</taxon>
        <taxon>Fungi</taxon>
        <taxon>Dikarya</taxon>
        <taxon>Basidiomycota</taxon>
        <taxon>Agaricomycotina</taxon>
        <taxon>Dacrymycetes</taxon>
        <taxon>Dacrymycetales</taxon>
        <taxon>Dacrymycetaceae</taxon>
        <taxon>Dacryopinax</taxon>
    </lineage>
</organism>
<evidence type="ECO:0000313" key="3">
    <source>
        <dbReference type="Proteomes" id="UP000030653"/>
    </source>
</evidence>
<dbReference type="Gene3D" id="1.25.40.10">
    <property type="entry name" value="Tetratricopeptide repeat domain"/>
    <property type="match status" value="2"/>
</dbReference>
<dbReference type="GeneID" id="63688740"/>
<dbReference type="SMART" id="SM00028">
    <property type="entry name" value="TPR"/>
    <property type="match status" value="5"/>
</dbReference>